<reference evidence="1" key="1">
    <citation type="submission" date="2020-11" db="EMBL/GenBank/DDBJ databases">
        <authorList>
            <person name="Whitehead M."/>
        </authorList>
    </citation>
    <scope>NUCLEOTIDE SEQUENCE</scope>
    <source>
        <strain evidence="1">EGII</strain>
    </source>
</reference>
<dbReference type="AlphaFoldDB" id="A0A811UIG9"/>
<comment type="caution">
    <text evidence="1">The sequence shown here is derived from an EMBL/GenBank/DDBJ whole genome shotgun (WGS) entry which is preliminary data.</text>
</comment>
<organism evidence="1 2">
    <name type="scientific">Ceratitis capitata</name>
    <name type="common">Mediterranean fruit fly</name>
    <name type="synonym">Tephritis capitata</name>
    <dbReference type="NCBI Taxonomy" id="7213"/>
    <lineage>
        <taxon>Eukaryota</taxon>
        <taxon>Metazoa</taxon>
        <taxon>Ecdysozoa</taxon>
        <taxon>Arthropoda</taxon>
        <taxon>Hexapoda</taxon>
        <taxon>Insecta</taxon>
        <taxon>Pterygota</taxon>
        <taxon>Neoptera</taxon>
        <taxon>Endopterygota</taxon>
        <taxon>Diptera</taxon>
        <taxon>Brachycera</taxon>
        <taxon>Muscomorpha</taxon>
        <taxon>Tephritoidea</taxon>
        <taxon>Tephritidae</taxon>
        <taxon>Ceratitis</taxon>
        <taxon>Ceratitis</taxon>
    </lineage>
</organism>
<proteinExistence type="predicted"/>
<accession>A0A811UIG9</accession>
<evidence type="ECO:0000313" key="1">
    <source>
        <dbReference type="EMBL" id="CAD6996973.1"/>
    </source>
</evidence>
<dbReference type="Proteomes" id="UP000606786">
    <property type="component" value="Unassembled WGS sequence"/>
</dbReference>
<gene>
    <name evidence="1" type="ORF">CCAP1982_LOCUS5638</name>
</gene>
<dbReference type="EMBL" id="CAJHJT010000012">
    <property type="protein sequence ID" value="CAD6996973.1"/>
    <property type="molecule type" value="Genomic_DNA"/>
</dbReference>
<sequence length="134" mass="14510">MGKDSHALMPLYRLNFFLASFPKFVVLMNSIDCDGPTKFNPINQLTGGRGMGITQDPRAAATLHAAKIAHLSAMERALKLAIFTNTSAIGLSKEQNSKGIILMQATDNASQAKDVKTYDLIEDGDLNEKKSPNA</sequence>
<evidence type="ECO:0000313" key="2">
    <source>
        <dbReference type="Proteomes" id="UP000606786"/>
    </source>
</evidence>
<name>A0A811UIG9_CERCA</name>
<protein>
    <submittedName>
        <fullName evidence="1">(Mediterranean fruit fly) hypothetical protein</fullName>
    </submittedName>
</protein>
<keyword evidence="2" id="KW-1185">Reference proteome</keyword>